<protein>
    <submittedName>
        <fullName evidence="2">Uncharacterized protein</fullName>
    </submittedName>
</protein>
<feature type="region of interest" description="Disordered" evidence="1">
    <location>
        <begin position="99"/>
        <end position="140"/>
    </location>
</feature>
<proteinExistence type="predicted"/>
<name>A0A9W6ZD42_9STRA</name>
<sequence>MKTTLSRFNPSSSKWFNAASDRYKNDGTHAAVKMMITKDDKDRLNALEWTSVEWKRMKPEQAGVLLDHGVRRPEKLNDLTAGEIKSLVDGIILKVEEEEEEIAEDDEEEEESVESSSVSSSSVEDEIVASTTPQNDDSEYHEIILINADASETHKGVYKNQAEADMVLDIFIRKGKTAIKRQIPPPS</sequence>
<organism evidence="2 3">
    <name type="scientific">Triparma laevis f. inornata</name>
    <dbReference type="NCBI Taxonomy" id="1714386"/>
    <lineage>
        <taxon>Eukaryota</taxon>
        <taxon>Sar</taxon>
        <taxon>Stramenopiles</taxon>
        <taxon>Ochrophyta</taxon>
        <taxon>Bolidophyceae</taxon>
        <taxon>Parmales</taxon>
        <taxon>Triparmaceae</taxon>
        <taxon>Triparma</taxon>
    </lineage>
</organism>
<evidence type="ECO:0000313" key="3">
    <source>
        <dbReference type="Proteomes" id="UP001162640"/>
    </source>
</evidence>
<dbReference type="AlphaFoldDB" id="A0A9W6ZD42"/>
<gene>
    <name evidence="2" type="ORF">TL16_g00670</name>
</gene>
<reference evidence="3" key="1">
    <citation type="journal article" date="2023" name="Commun. Biol.">
        <title>Genome analysis of Parmales, the sister group of diatoms, reveals the evolutionary specialization of diatoms from phago-mixotrophs to photoautotrophs.</title>
        <authorList>
            <person name="Ban H."/>
            <person name="Sato S."/>
            <person name="Yoshikawa S."/>
            <person name="Yamada K."/>
            <person name="Nakamura Y."/>
            <person name="Ichinomiya M."/>
            <person name="Sato N."/>
            <person name="Blanc-Mathieu R."/>
            <person name="Endo H."/>
            <person name="Kuwata A."/>
            <person name="Ogata H."/>
        </authorList>
    </citation>
    <scope>NUCLEOTIDE SEQUENCE [LARGE SCALE GENOMIC DNA]</scope>
</reference>
<feature type="compositionally biased region" description="Acidic residues" evidence="1">
    <location>
        <begin position="99"/>
        <end position="113"/>
    </location>
</feature>
<accession>A0A9W6ZD42</accession>
<dbReference type="Proteomes" id="UP001162640">
    <property type="component" value="Unassembled WGS sequence"/>
</dbReference>
<evidence type="ECO:0000256" key="1">
    <source>
        <dbReference type="SAM" id="MobiDB-lite"/>
    </source>
</evidence>
<comment type="caution">
    <text evidence="2">The sequence shown here is derived from an EMBL/GenBank/DDBJ whole genome shotgun (WGS) entry which is preliminary data.</text>
</comment>
<dbReference type="EMBL" id="BLQM01000012">
    <property type="protein sequence ID" value="GMH50006.1"/>
    <property type="molecule type" value="Genomic_DNA"/>
</dbReference>
<evidence type="ECO:0000313" key="2">
    <source>
        <dbReference type="EMBL" id="GMH50006.1"/>
    </source>
</evidence>